<evidence type="ECO:0000313" key="2">
    <source>
        <dbReference type="Proteomes" id="UP000037594"/>
    </source>
</evidence>
<name>A0A0J8WLQ2_9MYCO</name>
<reference evidence="1 2" key="1">
    <citation type="submission" date="2015-06" db="EMBL/GenBank/DDBJ databases">
        <title>Genome sequence of Mycobacterium conceptionense strain MLE.</title>
        <authorList>
            <person name="Greninger A.L."/>
            <person name="Cunningham G."/>
            <person name="Chiu C.Y."/>
            <person name="Miller S."/>
        </authorList>
    </citation>
    <scope>NUCLEOTIDE SEQUENCE [LARGE SCALE GENOMIC DNA]</scope>
    <source>
        <strain evidence="1 2">MLE</strain>
    </source>
</reference>
<evidence type="ECO:0000313" key="1">
    <source>
        <dbReference type="EMBL" id="KMV13944.1"/>
    </source>
</evidence>
<dbReference type="PATRIC" id="fig|451644.5.peg.6722"/>
<sequence length="70" mass="7537">MDCVCRHYHDACVDDCPQCCPTGDTGARVLTHEQVRATVYSELSYIGIDGSAWIAKAIADALFNGENSDG</sequence>
<dbReference type="Proteomes" id="UP000037594">
    <property type="component" value="Unassembled WGS sequence"/>
</dbReference>
<gene>
    <name evidence="1" type="ORF">ACT17_32710</name>
</gene>
<comment type="caution">
    <text evidence="1">The sequence shown here is derived from an EMBL/GenBank/DDBJ whole genome shotgun (WGS) entry which is preliminary data.</text>
</comment>
<dbReference type="AlphaFoldDB" id="A0A0J8WLQ2"/>
<dbReference type="EMBL" id="LFOD01000064">
    <property type="protein sequence ID" value="KMV13944.1"/>
    <property type="molecule type" value="Genomic_DNA"/>
</dbReference>
<proteinExistence type="predicted"/>
<organism evidence="1 2">
    <name type="scientific">Mycolicibacterium conceptionense</name>
    <dbReference type="NCBI Taxonomy" id="451644"/>
    <lineage>
        <taxon>Bacteria</taxon>
        <taxon>Bacillati</taxon>
        <taxon>Actinomycetota</taxon>
        <taxon>Actinomycetes</taxon>
        <taxon>Mycobacteriales</taxon>
        <taxon>Mycobacteriaceae</taxon>
        <taxon>Mycolicibacterium</taxon>
    </lineage>
</organism>
<protein>
    <submittedName>
        <fullName evidence="1">Uncharacterized protein</fullName>
    </submittedName>
</protein>
<accession>A0A0J8WLQ2</accession>